<gene>
    <name evidence="3" type="primary">Dana\GF20076</name>
    <name evidence="3" type="synonym">dana_GLEANR_22480</name>
    <name evidence="3" type="ORF">GF20076</name>
</gene>
<evidence type="ECO:0000313" key="4">
    <source>
        <dbReference type="Proteomes" id="UP000007801"/>
    </source>
</evidence>
<dbReference type="KEGG" id="dan:6502799"/>
<sequence length="210" mass="22215">MLRRLLILGVLLVAQVGFSQANCNICSSATKKACVSKTQYQNCTTDDRPTGPIYTCPNNTYCSVTAAVCSATTAEIACAECNQCGDYFACTGTSSFALCFQGSVIPNATYSCNPGQVCSKSLTTICGDSATGTVPSCSYYDSAAEVGNFCLTKASAGRFPYPNDPSCSRYINCFYKGSAWNGTVWNCPTAKPYFSSTSLICTSTKPTNCT</sequence>
<proteinExistence type="predicted"/>
<dbReference type="EMBL" id="CH902618">
    <property type="protein sequence ID" value="EDV39673.2"/>
    <property type="molecule type" value="Genomic_DNA"/>
</dbReference>
<reference evidence="3 4" key="1">
    <citation type="journal article" date="2007" name="Nature">
        <title>Evolution of genes and genomes on the Drosophila phylogeny.</title>
        <authorList>
            <consortium name="Drosophila 12 Genomes Consortium"/>
            <person name="Clark A.G."/>
            <person name="Eisen M.B."/>
            <person name="Smith D.R."/>
            <person name="Bergman C.M."/>
            <person name="Oliver B."/>
            <person name="Markow T.A."/>
            <person name="Kaufman T.C."/>
            <person name="Kellis M."/>
            <person name="Gelbart W."/>
            <person name="Iyer V.N."/>
            <person name="Pollard D.A."/>
            <person name="Sackton T.B."/>
            <person name="Larracuente A.M."/>
            <person name="Singh N.D."/>
            <person name="Abad J.P."/>
            <person name="Abt D.N."/>
            <person name="Adryan B."/>
            <person name="Aguade M."/>
            <person name="Akashi H."/>
            <person name="Anderson W.W."/>
            <person name="Aquadro C.F."/>
            <person name="Ardell D.H."/>
            <person name="Arguello R."/>
            <person name="Artieri C.G."/>
            <person name="Barbash D.A."/>
            <person name="Barker D."/>
            <person name="Barsanti P."/>
            <person name="Batterham P."/>
            <person name="Batzoglou S."/>
            <person name="Begun D."/>
            <person name="Bhutkar A."/>
            <person name="Blanco E."/>
            <person name="Bosak S.A."/>
            <person name="Bradley R.K."/>
            <person name="Brand A.D."/>
            <person name="Brent M.R."/>
            <person name="Brooks A.N."/>
            <person name="Brown R.H."/>
            <person name="Butlin R.K."/>
            <person name="Caggese C."/>
            <person name="Calvi B.R."/>
            <person name="Bernardo de Carvalho A."/>
            <person name="Caspi A."/>
            <person name="Castrezana S."/>
            <person name="Celniker S.E."/>
            <person name="Chang J.L."/>
            <person name="Chapple C."/>
            <person name="Chatterji S."/>
            <person name="Chinwalla A."/>
            <person name="Civetta A."/>
            <person name="Clifton S.W."/>
            <person name="Comeron J.M."/>
            <person name="Costello J.C."/>
            <person name="Coyne J.A."/>
            <person name="Daub J."/>
            <person name="David R.G."/>
            <person name="Delcher A.L."/>
            <person name="Delehaunty K."/>
            <person name="Do C.B."/>
            <person name="Ebling H."/>
            <person name="Edwards K."/>
            <person name="Eickbush T."/>
            <person name="Evans J.D."/>
            <person name="Filipski A."/>
            <person name="Findeiss S."/>
            <person name="Freyhult E."/>
            <person name="Fulton L."/>
            <person name="Fulton R."/>
            <person name="Garcia A.C."/>
            <person name="Gardiner A."/>
            <person name="Garfield D.A."/>
            <person name="Garvin B.E."/>
            <person name="Gibson G."/>
            <person name="Gilbert D."/>
            <person name="Gnerre S."/>
            <person name="Godfrey J."/>
            <person name="Good R."/>
            <person name="Gotea V."/>
            <person name="Gravely B."/>
            <person name="Greenberg A.J."/>
            <person name="Griffiths-Jones S."/>
            <person name="Gross S."/>
            <person name="Guigo R."/>
            <person name="Gustafson E.A."/>
            <person name="Haerty W."/>
            <person name="Hahn M.W."/>
            <person name="Halligan D.L."/>
            <person name="Halpern A.L."/>
            <person name="Halter G.M."/>
            <person name="Han M.V."/>
            <person name="Heger A."/>
            <person name="Hillier L."/>
            <person name="Hinrichs A.S."/>
            <person name="Holmes I."/>
            <person name="Hoskins R.A."/>
            <person name="Hubisz M.J."/>
            <person name="Hultmark D."/>
            <person name="Huntley M.A."/>
            <person name="Jaffe D.B."/>
            <person name="Jagadeeshan S."/>
            <person name="Jeck W.R."/>
            <person name="Johnson J."/>
            <person name="Jones C.D."/>
            <person name="Jordan W.C."/>
            <person name="Karpen G.H."/>
            <person name="Kataoka E."/>
            <person name="Keightley P.D."/>
            <person name="Kheradpour P."/>
            <person name="Kirkness E.F."/>
            <person name="Koerich L.B."/>
            <person name="Kristiansen K."/>
            <person name="Kudrna D."/>
            <person name="Kulathinal R.J."/>
            <person name="Kumar S."/>
            <person name="Kwok R."/>
            <person name="Lander E."/>
            <person name="Langley C.H."/>
            <person name="Lapoint R."/>
            <person name="Lazzaro B.P."/>
            <person name="Lee S.J."/>
            <person name="Levesque L."/>
            <person name="Li R."/>
            <person name="Lin C.F."/>
            <person name="Lin M.F."/>
            <person name="Lindblad-Toh K."/>
            <person name="Llopart A."/>
            <person name="Long M."/>
            <person name="Low L."/>
            <person name="Lozovsky E."/>
            <person name="Lu J."/>
            <person name="Luo M."/>
            <person name="Machado C.A."/>
            <person name="Makalowski W."/>
            <person name="Marzo M."/>
            <person name="Matsuda M."/>
            <person name="Matzkin L."/>
            <person name="McAllister B."/>
            <person name="McBride C.S."/>
            <person name="McKernan B."/>
            <person name="McKernan K."/>
            <person name="Mendez-Lago M."/>
            <person name="Minx P."/>
            <person name="Mollenhauer M.U."/>
            <person name="Montooth K."/>
            <person name="Mount S.M."/>
            <person name="Mu X."/>
            <person name="Myers E."/>
            <person name="Negre B."/>
            <person name="Newfeld S."/>
            <person name="Nielsen R."/>
            <person name="Noor M.A."/>
            <person name="O'Grady P."/>
            <person name="Pachter L."/>
            <person name="Papaceit M."/>
            <person name="Parisi M.J."/>
            <person name="Parisi M."/>
            <person name="Parts L."/>
            <person name="Pedersen J.S."/>
            <person name="Pesole G."/>
            <person name="Phillippy A.M."/>
            <person name="Ponting C.P."/>
            <person name="Pop M."/>
            <person name="Porcelli D."/>
            <person name="Powell J.R."/>
            <person name="Prohaska S."/>
            <person name="Pruitt K."/>
            <person name="Puig M."/>
            <person name="Quesneville H."/>
            <person name="Ram K.R."/>
            <person name="Rand D."/>
            <person name="Rasmussen M.D."/>
            <person name="Reed L.K."/>
            <person name="Reenan R."/>
            <person name="Reily A."/>
            <person name="Remington K.A."/>
            <person name="Rieger T.T."/>
            <person name="Ritchie M.G."/>
            <person name="Robin C."/>
            <person name="Rogers Y.H."/>
            <person name="Rohde C."/>
            <person name="Rozas J."/>
            <person name="Rubenfield M.J."/>
            <person name="Ruiz A."/>
            <person name="Russo S."/>
            <person name="Salzberg S.L."/>
            <person name="Sanchez-Gracia A."/>
            <person name="Saranga D.J."/>
            <person name="Sato H."/>
            <person name="Schaeffer S.W."/>
            <person name="Schatz M.C."/>
            <person name="Schlenke T."/>
            <person name="Schwartz R."/>
            <person name="Segarra C."/>
            <person name="Singh R.S."/>
            <person name="Sirot L."/>
            <person name="Sirota M."/>
            <person name="Sisneros N.B."/>
            <person name="Smith C.D."/>
            <person name="Smith T.F."/>
            <person name="Spieth J."/>
            <person name="Stage D.E."/>
            <person name="Stark A."/>
            <person name="Stephan W."/>
            <person name="Strausberg R.L."/>
            <person name="Strempel S."/>
            <person name="Sturgill D."/>
            <person name="Sutton G."/>
            <person name="Sutton G.G."/>
            <person name="Tao W."/>
            <person name="Teichmann S."/>
            <person name="Tobari Y.N."/>
            <person name="Tomimura Y."/>
            <person name="Tsolas J.M."/>
            <person name="Valente V.L."/>
            <person name="Venter E."/>
            <person name="Venter J.C."/>
            <person name="Vicario S."/>
            <person name="Vieira F.G."/>
            <person name="Vilella A.J."/>
            <person name="Villasante A."/>
            <person name="Walenz B."/>
            <person name="Wang J."/>
            <person name="Wasserman M."/>
            <person name="Watts T."/>
            <person name="Wilson D."/>
            <person name="Wilson R.K."/>
            <person name="Wing R.A."/>
            <person name="Wolfner M.F."/>
            <person name="Wong A."/>
            <person name="Wong G.K."/>
            <person name="Wu C.I."/>
            <person name="Wu G."/>
            <person name="Yamamoto D."/>
            <person name="Yang H.P."/>
            <person name="Yang S.P."/>
            <person name="Yorke J.A."/>
            <person name="Yoshida K."/>
            <person name="Zdobnov E."/>
            <person name="Zhang P."/>
            <person name="Zhang Y."/>
            <person name="Zimin A.V."/>
            <person name="Baldwin J."/>
            <person name="Abdouelleil A."/>
            <person name="Abdulkadir J."/>
            <person name="Abebe A."/>
            <person name="Abera B."/>
            <person name="Abreu J."/>
            <person name="Acer S.C."/>
            <person name="Aftuck L."/>
            <person name="Alexander A."/>
            <person name="An P."/>
            <person name="Anderson E."/>
            <person name="Anderson S."/>
            <person name="Arachi H."/>
            <person name="Azer M."/>
            <person name="Bachantsang P."/>
            <person name="Barry A."/>
            <person name="Bayul T."/>
            <person name="Berlin A."/>
            <person name="Bessette D."/>
            <person name="Bloom T."/>
            <person name="Blye J."/>
            <person name="Boguslavskiy L."/>
            <person name="Bonnet C."/>
            <person name="Boukhgalter B."/>
            <person name="Bourzgui I."/>
            <person name="Brown A."/>
            <person name="Cahill P."/>
            <person name="Channer S."/>
            <person name="Cheshatsang Y."/>
            <person name="Chuda L."/>
            <person name="Citroen M."/>
            <person name="Collymore A."/>
            <person name="Cooke P."/>
            <person name="Costello M."/>
            <person name="D'Aco K."/>
            <person name="Daza R."/>
            <person name="De Haan G."/>
            <person name="DeGray S."/>
            <person name="DeMaso C."/>
            <person name="Dhargay N."/>
            <person name="Dooley K."/>
            <person name="Dooley E."/>
            <person name="Doricent M."/>
            <person name="Dorje P."/>
            <person name="Dorjee K."/>
            <person name="Dupes A."/>
            <person name="Elong R."/>
            <person name="Falk J."/>
            <person name="Farina A."/>
            <person name="Faro S."/>
            <person name="Ferguson D."/>
            <person name="Fisher S."/>
            <person name="Foley C.D."/>
            <person name="Franke A."/>
            <person name="Friedrich D."/>
            <person name="Gadbois L."/>
            <person name="Gearin G."/>
            <person name="Gearin C.R."/>
            <person name="Giannoukos G."/>
            <person name="Goode T."/>
            <person name="Graham J."/>
            <person name="Grandbois E."/>
            <person name="Grewal S."/>
            <person name="Gyaltsen K."/>
            <person name="Hafez N."/>
            <person name="Hagos B."/>
            <person name="Hall J."/>
            <person name="Henson C."/>
            <person name="Hollinger A."/>
            <person name="Honan T."/>
            <person name="Huard M.D."/>
            <person name="Hughes L."/>
            <person name="Hurhula B."/>
            <person name="Husby M.E."/>
            <person name="Kamat A."/>
            <person name="Kanga B."/>
            <person name="Kashin S."/>
            <person name="Khazanovich D."/>
            <person name="Kisner P."/>
            <person name="Lance K."/>
            <person name="Lara M."/>
            <person name="Lee W."/>
            <person name="Lennon N."/>
            <person name="Letendre F."/>
            <person name="LeVine R."/>
            <person name="Lipovsky A."/>
            <person name="Liu X."/>
            <person name="Liu J."/>
            <person name="Liu S."/>
            <person name="Lokyitsang T."/>
            <person name="Lokyitsang Y."/>
            <person name="Lubonja R."/>
            <person name="Lui A."/>
            <person name="MacDonald P."/>
            <person name="Magnisalis V."/>
            <person name="Maru K."/>
            <person name="Matthews C."/>
            <person name="McCusker W."/>
            <person name="McDonough S."/>
            <person name="Mehta T."/>
            <person name="Meldrim J."/>
            <person name="Meneus L."/>
            <person name="Mihai O."/>
            <person name="Mihalev A."/>
            <person name="Mihova T."/>
            <person name="Mittelman R."/>
            <person name="Mlenga V."/>
            <person name="Montmayeur A."/>
            <person name="Mulrain L."/>
            <person name="Navidi A."/>
            <person name="Naylor J."/>
            <person name="Negash T."/>
            <person name="Nguyen T."/>
            <person name="Nguyen N."/>
            <person name="Nicol R."/>
            <person name="Norbu C."/>
            <person name="Norbu N."/>
            <person name="Novod N."/>
            <person name="O'Neill B."/>
            <person name="Osman S."/>
            <person name="Markiewicz E."/>
            <person name="Oyono O.L."/>
            <person name="Patti C."/>
            <person name="Phunkhang P."/>
            <person name="Pierre F."/>
            <person name="Priest M."/>
            <person name="Raghuraman S."/>
            <person name="Rege F."/>
            <person name="Reyes R."/>
            <person name="Rise C."/>
            <person name="Rogov P."/>
            <person name="Ross K."/>
            <person name="Ryan E."/>
            <person name="Settipalli S."/>
            <person name="Shea T."/>
            <person name="Sherpa N."/>
            <person name="Shi L."/>
            <person name="Shih D."/>
            <person name="Sparrow T."/>
            <person name="Spaulding J."/>
            <person name="Stalker J."/>
            <person name="Stange-Thomann N."/>
            <person name="Stavropoulos S."/>
            <person name="Stone C."/>
            <person name="Strader C."/>
            <person name="Tesfaye S."/>
            <person name="Thomson T."/>
            <person name="Thoulutsang Y."/>
            <person name="Thoulutsang D."/>
            <person name="Topham K."/>
            <person name="Topping I."/>
            <person name="Tsamla T."/>
            <person name="Vassiliev H."/>
            <person name="Vo A."/>
            <person name="Wangchuk T."/>
            <person name="Wangdi T."/>
            <person name="Weiand M."/>
            <person name="Wilkinson J."/>
            <person name="Wilson A."/>
            <person name="Yadav S."/>
            <person name="Young G."/>
            <person name="Yu Q."/>
            <person name="Zembek L."/>
            <person name="Zhong D."/>
            <person name="Zimmer A."/>
            <person name="Zwirko Z."/>
            <person name="Jaffe D.B."/>
            <person name="Alvarez P."/>
            <person name="Brockman W."/>
            <person name="Butler J."/>
            <person name="Chin C."/>
            <person name="Gnerre S."/>
            <person name="Grabherr M."/>
            <person name="Kleber M."/>
            <person name="Mauceli E."/>
            <person name="MacCallum I."/>
        </authorList>
    </citation>
    <scope>NUCLEOTIDE SEQUENCE [LARGE SCALE GENOMIC DNA]</scope>
    <source>
        <strain evidence="4">Tucson 14024-0371.13</strain>
    </source>
</reference>
<evidence type="ECO:0000313" key="3">
    <source>
        <dbReference type="EMBL" id="EDV39673.2"/>
    </source>
</evidence>
<feature type="chain" id="PRO_5006454532" description="Chitin-binding type-2 domain-containing protein" evidence="1">
    <location>
        <begin position="22"/>
        <end position="210"/>
    </location>
</feature>
<keyword evidence="1" id="KW-0732">Signal</keyword>
<keyword evidence="4" id="KW-1185">Reference proteome</keyword>
<dbReference type="AlphaFoldDB" id="B3M5Y3"/>
<dbReference type="OrthoDB" id="7868429at2759"/>
<dbReference type="InParanoid" id="B3M5Y3"/>
<name>B3M5Y3_DROAN</name>
<dbReference type="GeneID" id="6502799"/>
<dbReference type="HOGENOM" id="CLU_071692_0_0_1"/>
<accession>B3M5Y3</accession>
<dbReference type="GO" id="GO:0008061">
    <property type="term" value="F:chitin binding"/>
    <property type="evidence" value="ECO:0007669"/>
    <property type="project" value="InterPro"/>
</dbReference>
<protein>
    <recommendedName>
        <fullName evidence="2">Chitin-binding type-2 domain-containing protein</fullName>
    </recommendedName>
</protein>
<organism evidence="3 4">
    <name type="scientific">Drosophila ananassae</name>
    <name type="common">Fruit fly</name>
    <dbReference type="NCBI Taxonomy" id="7217"/>
    <lineage>
        <taxon>Eukaryota</taxon>
        <taxon>Metazoa</taxon>
        <taxon>Ecdysozoa</taxon>
        <taxon>Arthropoda</taxon>
        <taxon>Hexapoda</taxon>
        <taxon>Insecta</taxon>
        <taxon>Pterygota</taxon>
        <taxon>Neoptera</taxon>
        <taxon>Endopterygota</taxon>
        <taxon>Diptera</taxon>
        <taxon>Brachycera</taxon>
        <taxon>Muscomorpha</taxon>
        <taxon>Ephydroidea</taxon>
        <taxon>Drosophilidae</taxon>
        <taxon>Drosophila</taxon>
        <taxon>Sophophora</taxon>
    </lineage>
</organism>
<dbReference type="PROSITE" id="PS50940">
    <property type="entry name" value="CHIT_BIND_II"/>
    <property type="match status" value="1"/>
</dbReference>
<dbReference type="InterPro" id="IPR002557">
    <property type="entry name" value="Chitin-bd_dom"/>
</dbReference>
<feature type="signal peptide" evidence="1">
    <location>
        <begin position="1"/>
        <end position="21"/>
    </location>
</feature>
<feature type="domain" description="Chitin-binding type-2" evidence="2">
    <location>
        <begin position="147"/>
        <end position="210"/>
    </location>
</feature>
<dbReference type="Proteomes" id="UP000007801">
    <property type="component" value="Unassembled WGS sequence"/>
</dbReference>
<evidence type="ECO:0000256" key="1">
    <source>
        <dbReference type="SAM" id="SignalP"/>
    </source>
</evidence>
<dbReference type="STRING" id="7217.B3M5Y3"/>
<evidence type="ECO:0000259" key="2">
    <source>
        <dbReference type="PROSITE" id="PS50940"/>
    </source>
</evidence>
<dbReference type="GO" id="GO:0005576">
    <property type="term" value="C:extracellular region"/>
    <property type="evidence" value="ECO:0007669"/>
    <property type="project" value="InterPro"/>
</dbReference>